<evidence type="ECO:0000313" key="2">
    <source>
        <dbReference type="EMBL" id="MEQ3537733.1"/>
    </source>
</evidence>
<feature type="compositionally biased region" description="Pro residues" evidence="1">
    <location>
        <begin position="60"/>
        <end position="69"/>
    </location>
</feature>
<name>A0ABV1JS18_9PSEU</name>
<comment type="caution">
    <text evidence="2">The sequence shown here is derived from an EMBL/GenBank/DDBJ whole genome shotgun (WGS) entry which is preliminary data.</text>
</comment>
<proteinExistence type="predicted"/>
<accession>A0ABV1JS18</accession>
<evidence type="ECO:0000256" key="1">
    <source>
        <dbReference type="SAM" id="MobiDB-lite"/>
    </source>
</evidence>
<evidence type="ECO:0008006" key="4">
    <source>
        <dbReference type="Google" id="ProtNLM"/>
    </source>
</evidence>
<protein>
    <recommendedName>
        <fullName evidence="4">Ribbon-helix-helix protein CopG domain-containing protein</fullName>
    </recommendedName>
</protein>
<keyword evidence="3" id="KW-1185">Reference proteome</keyword>
<dbReference type="EMBL" id="JBEDNP010000001">
    <property type="protein sequence ID" value="MEQ3537733.1"/>
    <property type="molecule type" value="Genomic_DNA"/>
</dbReference>
<dbReference type="Proteomes" id="UP001464923">
    <property type="component" value="Unassembled WGS sequence"/>
</dbReference>
<gene>
    <name evidence="2" type="ORF">WHI96_02795</name>
</gene>
<organism evidence="2 3">
    <name type="scientific">Pseudonocardia tropica</name>
    <dbReference type="NCBI Taxonomy" id="681289"/>
    <lineage>
        <taxon>Bacteria</taxon>
        <taxon>Bacillati</taxon>
        <taxon>Actinomycetota</taxon>
        <taxon>Actinomycetes</taxon>
        <taxon>Pseudonocardiales</taxon>
        <taxon>Pseudonocardiaceae</taxon>
        <taxon>Pseudonocardia</taxon>
    </lineage>
</organism>
<dbReference type="RefSeq" id="WP_345641262.1">
    <property type="nucleotide sequence ID" value="NZ_BAABLY010000005.1"/>
</dbReference>
<reference evidence="2 3" key="1">
    <citation type="submission" date="2024-03" db="EMBL/GenBank/DDBJ databases">
        <title>Draft genome sequence of Pseudonocardia tropica JCM 19149.</title>
        <authorList>
            <person name="Butdee W."/>
            <person name="Duangmal K."/>
        </authorList>
    </citation>
    <scope>NUCLEOTIDE SEQUENCE [LARGE SCALE GENOMIC DNA]</scope>
    <source>
        <strain evidence="2 3">JCM 19149</strain>
    </source>
</reference>
<feature type="region of interest" description="Disordered" evidence="1">
    <location>
        <begin position="44"/>
        <end position="69"/>
    </location>
</feature>
<sequence>MNEPTELIQLGLKPSLRERLQAEADRRGLPLRTLMRSILTERMNEQDAVRHTKPLLGPKPVVPPPPDAS</sequence>
<evidence type="ECO:0000313" key="3">
    <source>
        <dbReference type="Proteomes" id="UP001464923"/>
    </source>
</evidence>